<feature type="transmembrane region" description="Helical" evidence="6">
    <location>
        <begin position="149"/>
        <end position="170"/>
    </location>
</feature>
<feature type="transmembrane region" description="Helical" evidence="6">
    <location>
        <begin position="176"/>
        <end position="195"/>
    </location>
</feature>
<dbReference type="SUPFAM" id="SSF53474">
    <property type="entry name" value="alpha/beta-Hydrolases"/>
    <property type="match status" value="1"/>
</dbReference>
<reference evidence="8 9" key="1">
    <citation type="submission" date="2021-03" db="EMBL/GenBank/DDBJ databases">
        <title>Genomic and phenotypic characterization of Chloracidobacterium isolates provides evidence for multiple species.</title>
        <authorList>
            <person name="Saini M.K."/>
            <person name="Costas A.M.G."/>
            <person name="Tank M."/>
            <person name="Bryant D.A."/>
        </authorList>
    </citation>
    <scope>NUCLEOTIDE SEQUENCE [LARGE SCALE GENOMIC DNA]</scope>
    <source>
        <strain evidence="8 9">N</strain>
    </source>
</reference>
<accession>A0ABX8B265</accession>
<dbReference type="PROSITE" id="PS50850">
    <property type="entry name" value="MFS"/>
    <property type="match status" value="1"/>
</dbReference>
<feature type="transmembrane region" description="Helical" evidence="6">
    <location>
        <begin position="423"/>
        <end position="442"/>
    </location>
</feature>
<dbReference type="InterPro" id="IPR050189">
    <property type="entry name" value="MFS_Efflux_Transporters"/>
</dbReference>
<proteinExistence type="predicted"/>
<feature type="transmembrane region" description="Helical" evidence="6">
    <location>
        <begin position="231"/>
        <end position="253"/>
    </location>
</feature>
<keyword evidence="5 6" id="KW-0472">Membrane</keyword>
<protein>
    <submittedName>
        <fullName evidence="8">MFS transporter</fullName>
    </submittedName>
</protein>
<feature type="domain" description="Major facilitator superfamily (MFS) profile" evidence="7">
    <location>
        <begin position="24"/>
        <end position="403"/>
    </location>
</feature>
<feature type="transmembrane region" description="Helical" evidence="6">
    <location>
        <begin position="91"/>
        <end position="109"/>
    </location>
</feature>
<dbReference type="InterPro" id="IPR011701">
    <property type="entry name" value="MFS"/>
</dbReference>
<comment type="subcellular location">
    <subcellularLocation>
        <location evidence="1">Cell membrane</location>
        <topology evidence="1">Multi-pass membrane protein</topology>
    </subcellularLocation>
</comment>
<feature type="transmembrane region" description="Helical" evidence="6">
    <location>
        <begin position="265"/>
        <end position="283"/>
    </location>
</feature>
<evidence type="ECO:0000256" key="3">
    <source>
        <dbReference type="ARBA" id="ARBA00022692"/>
    </source>
</evidence>
<organism evidence="8 9">
    <name type="scientific">Chloracidobacterium sp. N</name>
    <dbReference type="NCBI Taxonomy" id="2821540"/>
    <lineage>
        <taxon>Bacteria</taxon>
        <taxon>Pseudomonadati</taxon>
        <taxon>Acidobacteriota</taxon>
        <taxon>Terriglobia</taxon>
        <taxon>Terriglobales</taxon>
        <taxon>Acidobacteriaceae</taxon>
        <taxon>Chloracidobacterium</taxon>
        <taxon>Chloracidobacterium aggregatum</taxon>
    </lineage>
</organism>
<dbReference type="PANTHER" id="PTHR43124:SF3">
    <property type="entry name" value="CHLORAMPHENICOL EFFLUX PUMP RV0191"/>
    <property type="match status" value="1"/>
</dbReference>
<dbReference type="InterPro" id="IPR029058">
    <property type="entry name" value="AB_hydrolase_fold"/>
</dbReference>
<dbReference type="SUPFAM" id="SSF103473">
    <property type="entry name" value="MFS general substrate transporter"/>
    <property type="match status" value="1"/>
</dbReference>
<keyword evidence="3 6" id="KW-0812">Transmembrane</keyword>
<dbReference type="Pfam" id="PF12146">
    <property type="entry name" value="Hydrolase_4"/>
    <property type="match status" value="1"/>
</dbReference>
<feature type="transmembrane region" description="Helical" evidence="6">
    <location>
        <begin position="59"/>
        <end position="79"/>
    </location>
</feature>
<keyword evidence="9" id="KW-1185">Reference proteome</keyword>
<keyword evidence="2" id="KW-1003">Cell membrane</keyword>
<gene>
    <name evidence="8" type="ORF">J8C05_13455</name>
</gene>
<evidence type="ECO:0000259" key="7">
    <source>
        <dbReference type="PROSITE" id="PS50850"/>
    </source>
</evidence>
<feature type="transmembrane region" description="Helical" evidence="6">
    <location>
        <begin position="23"/>
        <end position="47"/>
    </location>
</feature>
<dbReference type="Gene3D" id="3.40.50.1820">
    <property type="entry name" value="alpha/beta hydrolase"/>
    <property type="match status" value="1"/>
</dbReference>
<dbReference type="Proteomes" id="UP000677668">
    <property type="component" value="Chromosome 2"/>
</dbReference>
<dbReference type="InterPro" id="IPR036259">
    <property type="entry name" value="MFS_trans_sf"/>
</dbReference>
<evidence type="ECO:0000256" key="5">
    <source>
        <dbReference type="ARBA" id="ARBA00023136"/>
    </source>
</evidence>
<name>A0ABX8B265_9BACT</name>
<evidence type="ECO:0000256" key="4">
    <source>
        <dbReference type="ARBA" id="ARBA00022989"/>
    </source>
</evidence>
<dbReference type="InterPro" id="IPR020846">
    <property type="entry name" value="MFS_dom"/>
</dbReference>
<evidence type="ECO:0000256" key="1">
    <source>
        <dbReference type="ARBA" id="ARBA00004651"/>
    </source>
</evidence>
<feature type="transmembrane region" description="Helical" evidence="6">
    <location>
        <begin position="115"/>
        <end position="137"/>
    </location>
</feature>
<dbReference type="CDD" id="cd17325">
    <property type="entry name" value="MFS_MdtG_SLC18_like"/>
    <property type="match status" value="1"/>
</dbReference>
<dbReference type="EMBL" id="CP072643">
    <property type="protein sequence ID" value="QUV95029.1"/>
    <property type="molecule type" value="Genomic_DNA"/>
</dbReference>
<feature type="transmembrane region" description="Helical" evidence="6">
    <location>
        <begin position="352"/>
        <end position="375"/>
    </location>
</feature>
<dbReference type="Pfam" id="PF07690">
    <property type="entry name" value="MFS_1"/>
    <property type="match status" value="1"/>
</dbReference>
<dbReference type="RefSeq" id="WP_211423271.1">
    <property type="nucleotide sequence ID" value="NZ_CP072643.1"/>
</dbReference>
<evidence type="ECO:0000256" key="2">
    <source>
        <dbReference type="ARBA" id="ARBA00022475"/>
    </source>
</evidence>
<keyword evidence="4 6" id="KW-1133">Transmembrane helix</keyword>
<evidence type="ECO:0000256" key="6">
    <source>
        <dbReference type="SAM" id="Phobius"/>
    </source>
</evidence>
<feature type="transmembrane region" description="Helical" evidence="6">
    <location>
        <begin position="381"/>
        <end position="402"/>
    </location>
</feature>
<evidence type="ECO:0000313" key="8">
    <source>
        <dbReference type="EMBL" id="QUV95029.1"/>
    </source>
</evidence>
<sequence>MAPADCRLWSLVLMSHPGSRETVAYWAVCLLMLAALVDSQLIGAIAPSIASGIGASKTAVAQSAAVYSLANAATAFWLVGPGRALHPIRGLPLAALLSVVASVVAALSPNLWVFYLARMVAGFSGGLVSALAIAALANTSSYAARGVQMSGVAVSYFLAPVIGVPLGAFLVGRFGWASAFWFAALATTLSGALVLRFPLAETLPAAPTPTPKAGGMRSLWQMANRSRSTRLALISAAFVSGGLVAFSALLGTWLSDAFRADEFRIGLMFGLTGIGAVIGGAVGGRLADRYGKRRVAVLASGWMALGLLLVPTFAWTWGLYVSVAFAALCAAVRVAPLQALTSELVAPHERPAFIALRNGCSQLGIVATVALAGVAYRAGGFLAVAAVCAGVTVVAWACLRGLDDPQVGRVSGDVPRPRLWPLVLRRVMVWALILGLGLPYLVSVAVTKARTRPDERRRTDTPAALGAQYENVAFESAGIPLTGWYLPARTHPVTIVITHGLFRSRYETLERGVALWKLGYGVLLYDVRRHGRSRGEFSTVGYAERRDVRAAVEFVRQRAPYDRIVLLGISMGAAASLLAAAETPEVAAVISDSSFRSFQDAVANDVRYLGLPRWPLTPVLAYTTAWRMGFAPGDFDVERAVRRITVPILFIGGRQDRRMPVETTLEPLYQAARHPAKRRLIIEGAAHGEAYPLAPQRYIEAIDGFIQEALMLP</sequence>
<dbReference type="Gene3D" id="1.20.1250.20">
    <property type="entry name" value="MFS general substrate transporter like domains"/>
    <property type="match status" value="2"/>
</dbReference>
<dbReference type="PANTHER" id="PTHR43124">
    <property type="entry name" value="PURINE EFFLUX PUMP PBUE"/>
    <property type="match status" value="1"/>
</dbReference>
<evidence type="ECO:0000313" key="9">
    <source>
        <dbReference type="Proteomes" id="UP000677668"/>
    </source>
</evidence>
<dbReference type="InterPro" id="IPR022742">
    <property type="entry name" value="Hydrolase_4"/>
</dbReference>
<feature type="transmembrane region" description="Helical" evidence="6">
    <location>
        <begin position="295"/>
        <end position="314"/>
    </location>
</feature>